<gene>
    <name evidence="15" type="ORF">L798_09709</name>
</gene>
<evidence type="ECO:0000256" key="13">
    <source>
        <dbReference type="SAM" id="Phobius"/>
    </source>
</evidence>
<evidence type="ECO:0000256" key="12">
    <source>
        <dbReference type="PROSITE-ProRule" id="PRU00043"/>
    </source>
</evidence>
<dbReference type="SMART" id="SM00112">
    <property type="entry name" value="CA"/>
    <property type="match status" value="14"/>
</dbReference>
<evidence type="ECO:0000256" key="8">
    <source>
        <dbReference type="ARBA" id="ARBA00022989"/>
    </source>
</evidence>
<feature type="non-terminal residue" evidence="15">
    <location>
        <position position="1747"/>
    </location>
</feature>
<dbReference type="FunFam" id="2.60.40.60:FF:000026">
    <property type="entry name" value="FAT atypical cadherin 1"/>
    <property type="match status" value="1"/>
</dbReference>
<feature type="domain" description="Cadherin" evidence="14">
    <location>
        <begin position="9"/>
        <end position="110"/>
    </location>
</feature>
<evidence type="ECO:0000256" key="4">
    <source>
        <dbReference type="ARBA" id="ARBA00022729"/>
    </source>
</evidence>
<dbReference type="EMBL" id="KK852798">
    <property type="protein sequence ID" value="KDR16370.1"/>
    <property type="molecule type" value="Genomic_DNA"/>
</dbReference>
<evidence type="ECO:0000256" key="6">
    <source>
        <dbReference type="ARBA" id="ARBA00022837"/>
    </source>
</evidence>
<feature type="domain" description="Cadherin" evidence="14">
    <location>
        <begin position="670"/>
        <end position="773"/>
    </location>
</feature>
<feature type="domain" description="Cadherin" evidence="14">
    <location>
        <begin position="337"/>
        <end position="451"/>
    </location>
</feature>
<evidence type="ECO:0000256" key="1">
    <source>
        <dbReference type="ARBA" id="ARBA00004251"/>
    </source>
</evidence>
<protein>
    <submittedName>
        <fullName evidence="15">Cadherin-87A</fullName>
    </submittedName>
</protein>
<keyword evidence="10" id="KW-0325">Glycoprotein</keyword>
<feature type="domain" description="Cadherin" evidence="14">
    <location>
        <begin position="566"/>
        <end position="669"/>
    </location>
</feature>
<dbReference type="PROSITE" id="PS00232">
    <property type="entry name" value="CADHERIN_1"/>
    <property type="match status" value="4"/>
</dbReference>
<dbReference type="SUPFAM" id="SSF49313">
    <property type="entry name" value="Cadherin-like"/>
    <property type="match status" value="14"/>
</dbReference>
<comment type="function">
    <text evidence="11">Cadherins are calcium-dependent cell adhesion proteins. They preferentially interact with themselves in a homophilic manner in connecting cells.</text>
</comment>
<evidence type="ECO:0000313" key="15">
    <source>
        <dbReference type="EMBL" id="KDR16370.1"/>
    </source>
</evidence>
<dbReference type="Proteomes" id="UP000027135">
    <property type="component" value="Unassembled WGS sequence"/>
</dbReference>
<dbReference type="InParanoid" id="A0A067R2V0"/>
<dbReference type="FunFam" id="2.60.40.60:FF:000118">
    <property type="entry name" value="protocadherin Fat 4"/>
    <property type="match status" value="1"/>
</dbReference>
<dbReference type="InterPro" id="IPR002126">
    <property type="entry name" value="Cadherin-like_dom"/>
</dbReference>
<keyword evidence="6 12" id="KW-0106">Calcium</keyword>
<dbReference type="GO" id="GO:0060429">
    <property type="term" value="P:epithelium development"/>
    <property type="evidence" value="ECO:0007669"/>
    <property type="project" value="UniProtKB-ARBA"/>
</dbReference>
<feature type="domain" description="Cadherin" evidence="14">
    <location>
        <begin position="1334"/>
        <end position="1449"/>
    </location>
</feature>
<dbReference type="InterPro" id="IPR015919">
    <property type="entry name" value="Cadherin-like_sf"/>
</dbReference>
<dbReference type="FunCoup" id="A0A067R2V0">
    <property type="interactions" value="149"/>
</dbReference>
<dbReference type="InterPro" id="IPR020894">
    <property type="entry name" value="Cadherin_CS"/>
</dbReference>
<keyword evidence="3 13" id="KW-0812">Transmembrane</keyword>
<keyword evidence="4" id="KW-0732">Signal</keyword>
<feature type="non-terminal residue" evidence="15">
    <location>
        <position position="1"/>
    </location>
</feature>
<dbReference type="GO" id="GO:0005886">
    <property type="term" value="C:plasma membrane"/>
    <property type="evidence" value="ECO:0007669"/>
    <property type="project" value="UniProtKB-SubCell"/>
</dbReference>
<feature type="domain" description="Cadherin" evidence="14">
    <location>
        <begin position="111"/>
        <end position="223"/>
    </location>
</feature>
<proteinExistence type="predicted"/>
<evidence type="ECO:0000256" key="3">
    <source>
        <dbReference type="ARBA" id="ARBA00022692"/>
    </source>
</evidence>
<dbReference type="GO" id="GO:0007156">
    <property type="term" value="P:homophilic cell adhesion via plasma membrane adhesion molecules"/>
    <property type="evidence" value="ECO:0007669"/>
    <property type="project" value="InterPro"/>
</dbReference>
<dbReference type="eggNOG" id="KOG3594">
    <property type="taxonomic scope" value="Eukaryota"/>
</dbReference>
<keyword evidence="9 13" id="KW-0472">Membrane</keyword>
<comment type="subcellular location">
    <subcellularLocation>
        <location evidence="1">Cell membrane</location>
        <topology evidence="1">Single-pass type I membrane protein</topology>
    </subcellularLocation>
</comment>
<dbReference type="PANTHER" id="PTHR24026:SF133">
    <property type="entry name" value="CADHERIN-RELATED FAMILY MEMBER 2"/>
    <property type="match status" value="1"/>
</dbReference>
<sequence length="1747" mass="192109">NANRPPQLLDDINNLAISESTPVGKVLFTVHATDPEGSPVHYGIVGTDRLGVDKDTGEVRVISPLDREVNDTLKFVVTLEDEVGEGLSNNLVQIPVTAIILDENDNAPVFKDVPYEIEVPEDTHVGTTVFQGIKVVDPDIIGDILEVTCIDRPQFPDACSKFKVKKLSSNEYKFLGALILQQPLDYSVKPFYQLLLSATDGEHNSSTGVQIKVQDVQNSPPVFEGSLTGVVREDADIGTPVMTIKAHDGDKEHPRKIVYELVENYMDYFLLDPKTGELRTAKPLDKEALDDSTGVINITVRAHEVVDGVPGNDPLTVTTKKGTVTIKDVNDEAPTFNNREYSIVIPENVPDGTPLPHLDMVVRDPDIGTNSEFTLRLDDVTGAFEVEPTSATGSTSVSIRVANGSLDYENPNQRKFIILVIAEEKNTNPRLSSTATVIVSIADANDNVPVFQQQQYTASVSEMASPGTLVTTIMATDRDSGQFGENGIVYQLSGTDADKFSVNNKTGVITVAECSTPGSGSCLDFETKQHYYLTYKAIDDDGNGHSTVASLMISVLDSNDNTPQFTNQNYQITIDEGATKFEPPLQVQARDADKTSHVTYSIIEGNVNNLFSINPLSGEITVSDHRGLDMTNVSNDVIVLTVQASDGMFSSVATVTVAVHDVNNNHPVFGRESYVASVQEDAAVGTSVEQVTATDADSGVNAEIKYRIQKGGFEDFKIDEETGVVAIANKLDFDHRSTYNIEIIAVDGGSPVLTGTATLTIMVLNSNDKDPYFDPSTQRAEVQEDTSPGTVFYTLMARDPDMNGTEGLNFAAAEPITAVDKNGKQITDTEEFKSFFAVDLTSGEVTVMRDLDRDIAAVVRITVLVTDTTAPTTQQGKGTLVITIIDVNDFAPTFSRPWTKENPYYMLNIPEEQPIGSIVDTFVASDVDSNIAAYAIDPVSEYFEINNATGVVRTRKRIDYETVKIINFTVVAYDSGIPQKSATAYVSVNVININDMDPVFSEPLYEATVMENALQKTPVITVTAKDGDEGVFGSVTYSLVGEHSSDFSVNYKTGEVTVANPDVLDRETTPDITIQVMASDDAPPEMRRTVAVPIHIRLIDANDNTPVFIQKRYQASVMENLRLDPPAPILQVHAEDLDEGNNGAVSYTITSGNEGGVFKMDPETGILYPAESLEGKAREFHLVVEGRDEEGNGPHADKTIIDIEIRDVNQNKPVFIMPSLPNATIEVPENAGLPNFLVITVKATDKDQGENGQISYHFKVGNENVQETEEFAINADTGELRAKIILDREVRAKYELVLVAKDHGTPISHETLRFLTVLLVDTDDNRPEFPVTESTSPYSFHVTENSQINVLVGKVTAADRDVGKHAKIYYYIMSGNENGSFSLDRTTGSIYTNTSFDREETDEYNLLIKATNYPQYYASEAEKNNSERDTSIAHVRITILDENDNPPKFEHSNYYSGVNAMANINEFVAKLSALDPDAGDNGTLSYYIKASNLFKFGSNLSRGSIIPSPFNVTEDGKLVTANYMAEYNQDRFVLDIVAKEKALPEREATTKVHVWIFEPNQLIRVILSRPPKEVHHERDEIIAELSNVTGSLVVVDDIRYHVDSSGHIHHDWCDMYLHVVDGPSQTIASIPEVLKVIDAKYDFLKDYYAGFAIENVLPAFVGVHEEPFDPALAALIALLIVLFVGCITFVVVCCCLRHWVITAPSDLKKKEALIKKEIIDDLNTTENPLWIEQKLKLYEEQELTMQV</sequence>
<keyword evidence="2" id="KW-1003">Cell membrane</keyword>
<feature type="domain" description="Cadherin" evidence="14">
    <location>
        <begin position="1109"/>
        <end position="1215"/>
    </location>
</feature>
<dbReference type="GO" id="GO:0009653">
    <property type="term" value="P:anatomical structure morphogenesis"/>
    <property type="evidence" value="ECO:0007669"/>
    <property type="project" value="UniProtKB-ARBA"/>
</dbReference>
<keyword evidence="16" id="KW-1185">Reference proteome</keyword>
<dbReference type="FunFam" id="2.60.40.60:FF:000168">
    <property type="entry name" value="Cadherin-related family member 2"/>
    <property type="match status" value="1"/>
</dbReference>
<dbReference type="PANTHER" id="PTHR24026">
    <property type="entry name" value="FAT ATYPICAL CADHERIN-RELATED"/>
    <property type="match status" value="1"/>
</dbReference>
<feature type="domain" description="Cadherin" evidence="14">
    <location>
        <begin position="1450"/>
        <end position="1573"/>
    </location>
</feature>
<evidence type="ECO:0000256" key="2">
    <source>
        <dbReference type="ARBA" id="ARBA00022475"/>
    </source>
</evidence>
<dbReference type="FunFam" id="2.60.40.60:FF:000098">
    <property type="entry name" value="cadherin-23 isoform X1"/>
    <property type="match status" value="1"/>
</dbReference>
<dbReference type="FunFam" id="2.60.40.60:FF:000092">
    <property type="entry name" value="Protocadherin 8"/>
    <property type="match status" value="1"/>
</dbReference>
<evidence type="ECO:0000256" key="5">
    <source>
        <dbReference type="ARBA" id="ARBA00022737"/>
    </source>
</evidence>
<dbReference type="FunFam" id="2.60.40.60:FF:000266">
    <property type="entry name" value="Cadherin 23"/>
    <property type="match status" value="1"/>
</dbReference>
<dbReference type="Gene3D" id="2.60.40.60">
    <property type="entry name" value="Cadherins"/>
    <property type="match status" value="14"/>
</dbReference>
<dbReference type="OMA" id="HIRREWC"/>
<dbReference type="FunFam" id="2.60.40.60:FF:000378">
    <property type="entry name" value="Cadherin-87A"/>
    <property type="match status" value="1"/>
</dbReference>
<feature type="domain" description="Cadherin" evidence="14">
    <location>
        <begin position="452"/>
        <end position="565"/>
    </location>
</feature>
<dbReference type="PROSITE" id="PS50268">
    <property type="entry name" value="CADHERIN_2"/>
    <property type="match status" value="14"/>
</dbReference>
<dbReference type="CDD" id="cd11304">
    <property type="entry name" value="Cadherin_repeat"/>
    <property type="match status" value="14"/>
</dbReference>
<evidence type="ECO:0000256" key="10">
    <source>
        <dbReference type="ARBA" id="ARBA00023180"/>
    </source>
</evidence>
<feature type="domain" description="Cadherin" evidence="14">
    <location>
        <begin position="901"/>
        <end position="1000"/>
    </location>
</feature>
<feature type="domain" description="Cadherin" evidence="14">
    <location>
        <begin position="1219"/>
        <end position="1329"/>
    </location>
</feature>
<evidence type="ECO:0000256" key="11">
    <source>
        <dbReference type="ARBA" id="ARBA00059331"/>
    </source>
</evidence>
<keyword evidence="5" id="KW-0677">Repeat</keyword>
<name>A0A067R2V0_ZOONE</name>
<evidence type="ECO:0000256" key="9">
    <source>
        <dbReference type="ARBA" id="ARBA00023136"/>
    </source>
</evidence>
<keyword evidence="8 13" id="KW-1133">Transmembrane helix</keyword>
<reference evidence="15 16" key="1">
    <citation type="journal article" date="2014" name="Nat. Commun.">
        <title>Molecular traces of alternative social organization in a termite genome.</title>
        <authorList>
            <person name="Terrapon N."/>
            <person name="Li C."/>
            <person name="Robertson H.M."/>
            <person name="Ji L."/>
            <person name="Meng X."/>
            <person name="Booth W."/>
            <person name="Chen Z."/>
            <person name="Childers C.P."/>
            <person name="Glastad K.M."/>
            <person name="Gokhale K."/>
            <person name="Gowin J."/>
            <person name="Gronenberg W."/>
            <person name="Hermansen R.A."/>
            <person name="Hu H."/>
            <person name="Hunt B.G."/>
            <person name="Huylmans A.K."/>
            <person name="Khalil S.M."/>
            <person name="Mitchell R.D."/>
            <person name="Munoz-Torres M.C."/>
            <person name="Mustard J.A."/>
            <person name="Pan H."/>
            <person name="Reese J.T."/>
            <person name="Scharf M.E."/>
            <person name="Sun F."/>
            <person name="Vogel H."/>
            <person name="Xiao J."/>
            <person name="Yang W."/>
            <person name="Yang Z."/>
            <person name="Yang Z."/>
            <person name="Zhou J."/>
            <person name="Zhu J."/>
            <person name="Brent C.S."/>
            <person name="Elsik C.G."/>
            <person name="Goodisman M.A."/>
            <person name="Liberles D.A."/>
            <person name="Roe R.M."/>
            <person name="Vargo E.L."/>
            <person name="Vilcinskas A."/>
            <person name="Wang J."/>
            <person name="Bornberg-Bauer E."/>
            <person name="Korb J."/>
            <person name="Zhang G."/>
            <person name="Liebig J."/>
        </authorList>
    </citation>
    <scope>NUCLEOTIDE SEQUENCE [LARGE SCALE GENOMIC DNA]</scope>
    <source>
        <tissue evidence="15">Whole organism</tissue>
    </source>
</reference>
<evidence type="ECO:0000313" key="16">
    <source>
        <dbReference type="Proteomes" id="UP000027135"/>
    </source>
</evidence>
<keyword evidence="7" id="KW-0130">Cell adhesion</keyword>
<feature type="transmembrane region" description="Helical" evidence="13">
    <location>
        <begin position="1672"/>
        <end position="1700"/>
    </location>
</feature>
<dbReference type="PRINTS" id="PR00205">
    <property type="entry name" value="CADHERIN"/>
</dbReference>
<dbReference type="STRING" id="136037.A0A067R2V0"/>
<feature type="domain" description="Cadherin" evidence="14">
    <location>
        <begin position="1001"/>
        <end position="1108"/>
    </location>
</feature>
<feature type="domain" description="Cadherin" evidence="14">
    <location>
        <begin position="223"/>
        <end position="336"/>
    </location>
</feature>
<dbReference type="GO" id="GO:0005509">
    <property type="term" value="F:calcium ion binding"/>
    <property type="evidence" value="ECO:0007669"/>
    <property type="project" value="UniProtKB-UniRule"/>
</dbReference>
<feature type="domain" description="Cadherin" evidence="14">
    <location>
        <begin position="774"/>
        <end position="894"/>
    </location>
</feature>
<dbReference type="FunFam" id="2.60.40.60:FF:000020">
    <property type="entry name" value="Dachsous cadherin-related 1b"/>
    <property type="match status" value="2"/>
</dbReference>
<evidence type="ECO:0000259" key="14">
    <source>
        <dbReference type="PROSITE" id="PS50268"/>
    </source>
</evidence>
<accession>A0A067R2V0</accession>
<organism evidence="15 16">
    <name type="scientific">Zootermopsis nevadensis</name>
    <name type="common">Dampwood termite</name>
    <dbReference type="NCBI Taxonomy" id="136037"/>
    <lineage>
        <taxon>Eukaryota</taxon>
        <taxon>Metazoa</taxon>
        <taxon>Ecdysozoa</taxon>
        <taxon>Arthropoda</taxon>
        <taxon>Hexapoda</taxon>
        <taxon>Insecta</taxon>
        <taxon>Pterygota</taxon>
        <taxon>Neoptera</taxon>
        <taxon>Polyneoptera</taxon>
        <taxon>Dictyoptera</taxon>
        <taxon>Blattodea</taxon>
        <taxon>Blattoidea</taxon>
        <taxon>Termitoidae</taxon>
        <taxon>Termopsidae</taxon>
        <taxon>Zootermopsis</taxon>
    </lineage>
</organism>
<evidence type="ECO:0000256" key="7">
    <source>
        <dbReference type="ARBA" id="ARBA00022889"/>
    </source>
</evidence>
<dbReference type="Pfam" id="PF00028">
    <property type="entry name" value="Cadherin"/>
    <property type="match status" value="12"/>
</dbReference>